<proteinExistence type="predicted"/>
<protein>
    <submittedName>
        <fullName evidence="1">Uncharacterized protein</fullName>
    </submittedName>
</protein>
<evidence type="ECO:0000313" key="1">
    <source>
        <dbReference type="Ensembl" id="ENSRBIP00000034319.1"/>
    </source>
</evidence>
<reference evidence="1" key="2">
    <citation type="submission" date="2025-08" db="UniProtKB">
        <authorList>
            <consortium name="Ensembl"/>
        </authorList>
    </citation>
    <scope>IDENTIFICATION</scope>
</reference>
<dbReference type="Ensembl" id="ENSRBIT00000058304.1">
    <property type="protein sequence ID" value="ENSRBIP00000034319.1"/>
    <property type="gene ID" value="ENSRBIG00000040865.1"/>
</dbReference>
<dbReference type="AlphaFoldDB" id="A0A2K6MEU7"/>
<organism evidence="1 2">
    <name type="scientific">Rhinopithecus bieti</name>
    <name type="common">Black snub-nosed monkey</name>
    <name type="synonym">Pygathrix bieti</name>
    <dbReference type="NCBI Taxonomy" id="61621"/>
    <lineage>
        <taxon>Eukaryota</taxon>
        <taxon>Metazoa</taxon>
        <taxon>Chordata</taxon>
        <taxon>Craniata</taxon>
        <taxon>Vertebrata</taxon>
        <taxon>Euteleostomi</taxon>
        <taxon>Mammalia</taxon>
        <taxon>Eutheria</taxon>
        <taxon>Euarchontoglires</taxon>
        <taxon>Primates</taxon>
        <taxon>Haplorrhini</taxon>
        <taxon>Catarrhini</taxon>
        <taxon>Cercopithecidae</taxon>
        <taxon>Colobinae</taxon>
        <taxon>Rhinopithecus</taxon>
    </lineage>
</organism>
<evidence type="ECO:0000313" key="2">
    <source>
        <dbReference type="Proteomes" id="UP000233180"/>
    </source>
</evidence>
<reference evidence="1 2" key="1">
    <citation type="submission" date="2016-06" db="EMBL/GenBank/DDBJ databases">
        <title>Genome of Rhinopithecus bieti.</title>
        <authorList>
            <person name="Wu"/>
            <person name="C.-I. and Zhang"/>
            <person name="Y."/>
        </authorList>
    </citation>
    <scope>NUCLEOTIDE SEQUENCE</scope>
</reference>
<sequence length="81" mass="9616">MKGNKHRGRKMQRQRAEIIVRRKVYLSSKSGYIALLGQWNFDSGFVWQLHYYTLPRGRGLFYKDDALTISKEILEPCSRHD</sequence>
<dbReference type="Proteomes" id="UP000233180">
    <property type="component" value="Unassembled WGS sequence"/>
</dbReference>
<reference evidence="1" key="3">
    <citation type="submission" date="2025-09" db="UniProtKB">
        <authorList>
            <consortium name="Ensembl"/>
        </authorList>
    </citation>
    <scope>IDENTIFICATION</scope>
</reference>
<accession>A0A2K6MEU7</accession>
<name>A0A2K6MEU7_RHIBE</name>
<keyword evidence="2" id="KW-1185">Reference proteome</keyword>
<dbReference type="OMA" id="DSGFFWQ"/>
<dbReference type="GeneTree" id="ENSGT00910000146981"/>